<name>A0A318PQ04_KOMXY</name>
<dbReference type="Proteomes" id="UP000248257">
    <property type="component" value="Unassembled WGS sequence"/>
</dbReference>
<protein>
    <submittedName>
        <fullName evidence="8">GABA permease</fullName>
    </submittedName>
</protein>
<feature type="transmembrane region" description="Helical" evidence="6">
    <location>
        <begin position="359"/>
        <end position="383"/>
    </location>
</feature>
<evidence type="ECO:0000256" key="4">
    <source>
        <dbReference type="ARBA" id="ARBA00022989"/>
    </source>
</evidence>
<feature type="transmembrane region" description="Helical" evidence="6">
    <location>
        <begin position="428"/>
        <end position="446"/>
    </location>
</feature>
<dbReference type="STRING" id="1220579.GCA_001571345_00592"/>
<evidence type="ECO:0000256" key="2">
    <source>
        <dbReference type="ARBA" id="ARBA00022448"/>
    </source>
</evidence>
<dbReference type="PANTHER" id="PTHR43495:SF5">
    <property type="entry name" value="GAMMA-AMINOBUTYRIC ACID PERMEASE"/>
    <property type="match status" value="1"/>
</dbReference>
<feature type="domain" description="Amino acid permease/ SLC12A" evidence="7">
    <location>
        <begin position="20"/>
        <end position="444"/>
    </location>
</feature>
<dbReference type="EMBL" id="NKUC01000003">
    <property type="protein sequence ID" value="PYD58364.1"/>
    <property type="molecule type" value="Genomic_DNA"/>
</dbReference>
<feature type="transmembrane region" description="Helical" evidence="6">
    <location>
        <begin position="48"/>
        <end position="67"/>
    </location>
</feature>
<feature type="transmembrane region" description="Helical" evidence="6">
    <location>
        <begin position="283"/>
        <end position="306"/>
    </location>
</feature>
<dbReference type="Gene3D" id="1.20.1740.10">
    <property type="entry name" value="Amino acid/polyamine transporter I"/>
    <property type="match status" value="1"/>
</dbReference>
<dbReference type="FunFam" id="1.20.1740.10:FF:000001">
    <property type="entry name" value="Amino acid permease"/>
    <property type="match status" value="1"/>
</dbReference>
<dbReference type="PANTHER" id="PTHR43495">
    <property type="entry name" value="GABA PERMEASE"/>
    <property type="match status" value="1"/>
</dbReference>
<gene>
    <name evidence="8" type="ORF">CFR75_02775</name>
</gene>
<evidence type="ECO:0000256" key="1">
    <source>
        <dbReference type="ARBA" id="ARBA00004141"/>
    </source>
</evidence>
<evidence type="ECO:0000256" key="5">
    <source>
        <dbReference type="ARBA" id="ARBA00023136"/>
    </source>
</evidence>
<evidence type="ECO:0000256" key="6">
    <source>
        <dbReference type="SAM" id="Phobius"/>
    </source>
</evidence>
<feature type="transmembrane region" description="Helical" evidence="6">
    <location>
        <begin position="199"/>
        <end position="224"/>
    </location>
</feature>
<comment type="caution">
    <text evidence="8">The sequence shown here is derived from an EMBL/GenBank/DDBJ whole genome shotgun (WGS) entry which is preliminary data.</text>
</comment>
<dbReference type="GO" id="GO:0055085">
    <property type="term" value="P:transmembrane transport"/>
    <property type="evidence" value="ECO:0007669"/>
    <property type="project" value="InterPro"/>
</dbReference>
<dbReference type="RefSeq" id="WP_110570342.1">
    <property type="nucleotide sequence ID" value="NZ_CBCRXN010000012.1"/>
</dbReference>
<feature type="transmembrane region" description="Helical" evidence="6">
    <location>
        <begin position="125"/>
        <end position="142"/>
    </location>
</feature>
<keyword evidence="5 6" id="KW-0472">Membrane</keyword>
<dbReference type="Pfam" id="PF00324">
    <property type="entry name" value="AA_permease"/>
    <property type="match status" value="1"/>
</dbReference>
<feature type="transmembrane region" description="Helical" evidence="6">
    <location>
        <begin position="245"/>
        <end position="263"/>
    </location>
</feature>
<sequence>MTEVTPPCPARPASVLRQRHIIMIALGGAIGAGLFVGSSAAIAAVGPAVLLGFVAVGILVMLVMRMLGEMVTASPGKGSFVEYIRTAHGNGAAFTTGWLYWFFWLVALGSEAIAGAILLHDWIRLPVWVLATALIVALNLVNRMAVHIFGECEFWLSLIKVASIVAFVVAGGLYVAHVFGPGVPVVHNVTGHGGIFPHGGMGVLAIIPTLLFTMIGSEIATVAAGESAEPAKNVAYVTRSLGTRIMLFYSLSIALILMIVPWWTIEPGHSPFVAAMQVMGIPGAAACMRVVVLTAVLSCMNSSLYITSRILAELSRHGDAPALLQRRNSQNTPVNAIMANSLAGGVVAFSSILAPDTVFSFLLSCSGGVILLVYSLIVTAYVVTRRAATPAMRQAYFRLPFFPVINMATLGGVLVIFGAMLLNPSQRMTALASLGTTVFFVLIHALRRKKQA</sequence>
<evidence type="ECO:0000313" key="8">
    <source>
        <dbReference type="EMBL" id="PYD58364.1"/>
    </source>
</evidence>
<dbReference type="PIRSF" id="PIRSF006060">
    <property type="entry name" value="AA_transporter"/>
    <property type="match status" value="1"/>
</dbReference>
<feature type="transmembrane region" description="Helical" evidence="6">
    <location>
        <begin position="395"/>
        <end position="422"/>
    </location>
</feature>
<comment type="subcellular location">
    <subcellularLocation>
        <location evidence="1">Membrane</location>
        <topology evidence="1">Multi-pass membrane protein</topology>
    </subcellularLocation>
</comment>
<evidence type="ECO:0000259" key="7">
    <source>
        <dbReference type="Pfam" id="PF00324"/>
    </source>
</evidence>
<keyword evidence="4 6" id="KW-1133">Transmembrane helix</keyword>
<evidence type="ECO:0000256" key="3">
    <source>
        <dbReference type="ARBA" id="ARBA00022692"/>
    </source>
</evidence>
<organism evidence="8 9">
    <name type="scientific">Komagataeibacter xylinus</name>
    <name type="common">Gluconacetobacter xylinus</name>
    <dbReference type="NCBI Taxonomy" id="28448"/>
    <lineage>
        <taxon>Bacteria</taxon>
        <taxon>Pseudomonadati</taxon>
        <taxon>Pseudomonadota</taxon>
        <taxon>Alphaproteobacteria</taxon>
        <taxon>Acetobacterales</taxon>
        <taxon>Acetobacteraceae</taxon>
        <taxon>Komagataeibacter</taxon>
    </lineage>
</organism>
<feature type="transmembrane region" description="Helical" evidence="6">
    <location>
        <begin position="98"/>
        <end position="119"/>
    </location>
</feature>
<evidence type="ECO:0000313" key="9">
    <source>
        <dbReference type="Proteomes" id="UP000248257"/>
    </source>
</evidence>
<dbReference type="InterPro" id="IPR004841">
    <property type="entry name" value="AA-permease/SLC12A_dom"/>
</dbReference>
<feature type="transmembrane region" description="Helical" evidence="6">
    <location>
        <begin position="154"/>
        <end position="179"/>
    </location>
</feature>
<keyword evidence="3 6" id="KW-0812">Transmembrane</keyword>
<dbReference type="AlphaFoldDB" id="A0A318PQ04"/>
<keyword evidence="9" id="KW-1185">Reference proteome</keyword>
<dbReference type="GO" id="GO:0016020">
    <property type="term" value="C:membrane"/>
    <property type="evidence" value="ECO:0007669"/>
    <property type="project" value="UniProtKB-SubCell"/>
</dbReference>
<dbReference type="OrthoDB" id="5297508at2"/>
<keyword evidence="2" id="KW-0813">Transport</keyword>
<reference evidence="8 9" key="1">
    <citation type="submission" date="2017-07" db="EMBL/GenBank/DDBJ databases">
        <title>A draft genome sequence of Komagataeibacter xylinus LMG 1515.</title>
        <authorList>
            <person name="Skraban J."/>
            <person name="Cleenwerck I."/>
            <person name="Vandamme P."/>
            <person name="Trcek J."/>
        </authorList>
    </citation>
    <scope>NUCLEOTIDE SEQUENCE [LARGE SCALE GENOMIC DNA]</scope>
    <source>
        <strain evidence="8 9">LMG 1515</strain>
    </source>
</reference>
<proteinExistence type="predicted"/>
<accession>A0A318PQ04</accession>
<feature type="transmembrane region" description="Helical" evidence="6">
    <location>
        <begin position="21"/>
        <end position="42"/>
    </location>
</feature>
<feature type="transmembrane region" description="Helical" evidence="6">
    <location>
        <begin position="334"/>
        <end position="353"/>
    </location>
</feature>